<dbReference type="KEGG" id="mde:101899839"/>
<gene>
    <name evidence="5" type="primary">101899839</name>
</gene>
<name>A0A1I8M6Q4_MUSDO</name>
<sequence length="187" mass="21137">MDHDHDHGMGSGSGSGHDGHGSCPMNMAFHTGYQECILWKGWMTTTVTEFVFSALALFVAAFIYEALKFTREFFLRRAVRNEAERVALELQSKTAGPSTNTAATTACHGSSNLAPIREKTYAQRIFSTPHLIQTFFNLIQIIMSYLIMLIFMTYNYWLCLAVILGLGVGYFFFGWIKQDVYESECCH</sequence>
<feature type="transmembrane region" description="Helical" evidence="4">
    <location>
        <begin position="50"/>
        <end position="67"/>
    </location>
</feature>
<proteinExistence type="inferred from homology"/>
<accession>A0A1I8M6Q4</accession>
<keyword evidence="4" id="KW-0813">Transport</keyword>
<dbReference type="EnsemblMetazoa" id="MDOA001786-RA">
    <property type="protein sequence ID" value="MDOA001786-PA"/>
    <property type="gene ID" value="MDOA001786"/>
</dbReference>
<dbReference type="VEuPathDB" id="VectorBase:MDOA001786"/>
<dbReference type="GO" id="GO:0005375">
    <property type="term" value="F:copper ion transmembrane transporter activity"/>
    <property type="evidence" value="ECO:0007669"/>
    <property type="project" value="UniProtKB-UniRule"/>
</dbReference>
<comment type="similarity">
    <text evidence="4">Belongs to the copper transporter (Ctr) (TC 1.A.56) family. SLC31A subfamily.</text>
</comment>
<keyword evidence="1 4" id="KW-0812">Transmembrane</keyword>
<keyword evidence="4" id="KW-0186">Copper</keyword>
<keyword evidence="3 4" id="KW-0472">Membrane</keyword>
<organism evidence="5">
    <name type="scientific">Musca domestica</name>
    <name type="common">House fly</name>
    <dbReference type="NCBI Taxonomy" id="7370"/>
    <lineage>
        <taxon>Eukaryota</taxon>
        <taxon>Metazoa</taxon>
        <taxon>Ecdysozoa</taxon>
        <taxon>Arthropoda</taxon>
        <taxon>Hexapoda</taxon>
        <taxon>Insecta</taxon>
        <taxon>Pterygota</taxon>
        <taxon>Neoptera</taxon>
        <taxon>Endopterygota</taxon>
        <taxon>Diptera</taxon>
        <taxon>Brachycera</taxon>
        <taxon>Muscomorpha</taxon>
        <taxon>Muscoidea</taxon>
        <taxon>Muscidae</taxon>
        <taxon>Musca</taxon>
    </lineage>
</organism>
<keyword evidence="4" id="KW-0406">Ion transport</keyword>
<protein>
    <recommendedName>
        <fullName evidence="4">Copper transport protein</fullName>
    </recommendedName>
</protein>
<keyword evidence="2 4" id="KW-1133">Transmembrane helix</keyword>
<feature type="transmembrane region" description="Helical" evidence="4">
    <location>
        <begin position="131"/>
        <end position="148"/>
    </location>
</feature>
<dbReference type="eggNOG" id="KOG3386">
    <property type="taxonomic scope" value="Eukaryota"/>
</dbReference>
<evidence type="ECO:0000256" key="1">
    <source>
        <dbReference type="ARBA" id="ARBA00022692"/>
    </source>
</evidence>
<evidence type="ECO:0000256" key="4">
    <source>
        <dbReference type="RuleBase" id="RU367022"/>
    </source>
</evidence>
<evidence type="ECO:0000256" key="3">
    <source>
        <dbReference type="ARBA" id="ARBA00023136"/>
    </source>
</evidence>
<reference evidence="5" key="1">
    <citation type="submission" date="2020-05" db="UniProtKB">
        <authorList>
            <consortium name="EnsemblMetazoa"/>
        </authorList>
    </citation>
    <scope>IDENTIFICATION</scope>
    <source>
        <strain evidence="5">Aabys</strain>
    </source>
</reference>
<evidence type="ECO:0000256" key="2">
    <source>
        <dbReference type="ARBA" id="ARBA00022989"/>
    </source>
</evidence>
<dbReference type="GO" id="GO:0016020">
    <property type="term" value="C:membrane"/>
    <property type="evidence" value="ECO:0007669"/>
    <property type="project" value="UniProtKB-SubCell"/>
</dbReference>
<feature type="transmembrane region" description="Helical" evidence="4">
    <location>
        <begin position="154"/>
        <end position="173"/>
    </location>
</feature>
<keyword evidence="4" id="KW-0187">Copper transport</keyword>
<dbReference type="PANTHER" id="PTHR12483:SF115">
    <property type="entry name" value="COPPER TRANSPORT PROTEIN"/>
    <property type="match status" value="1"/>
</dbReference>
<dbReference type="VEuPathDB" id="VectorBase:MDOMA2_000243"/>
<dbReference type="PANTHER" id="PTHR12483">
    <property type="entry name" value="SOLUTE CARRIER FAMILY 31 COPPER TRANSPORTERS"/>
    <property type="match status" value="1"/>
</dbReference>
<dbReference type="OrthoDB" id="161814at2759"/>
<dbReference type="AlphaFoldDB" id="A0A1I8M6Q4"/>
<dbReference type="Pfam" id="PF04145">
    <property type="entry name" value="Ctr"/>
    <property type="match status" value="1"/>
</dbReference>
<dbReference type="InterPro" id="IPR007274">
    <property type="entry name" value="Cop_transporter"/>
</dbReference>
<comment type="subcellular location">
    <subcellularLocation>
        <location evidence="4">Membrane</location>
        <topology evidence="4">Multi-pass membrane protein</topology>
    </subcellularLocation>
</comment>
<dbReference type="RefSeq" id="XP_005176686.2">
    <property type="nucleotide sequence ID" value="XM_005176629.4"/>
</dbReference>
<evidence type="ECO:0000313" key="5">
    <source>
        <dbReference type="EnsemblMetazoa" id="MDOA001786-PA"/>
    </source>
</evidence>